<evidence type="ECO:0000259" key="8">
    <source>
        <dbReference type="Pfam" id="PF23559"/>
    </source>
</evidence>
<dbReference type="FunFam" id="1.10.10.10:FF:000322">
    <property type="entry name" value="Probable disease resistance protein At1g63360"/>
    <property type="match status" value="1"/>
</dbReference>
<dbReference type="FunFam" id="3.40.50.300:FF:001091">
    <property type="entry name" value="Probable disease resistance protein At1g61300"/>
    <property type="match status" value="1"/>
</dbReference>
<dbReference type="SUPFAM" id="SSF52540">
    <property type="entry name" value="P-loop containing nucleoside triphosphate hydrolases"/>
    <property type="match status" value="1"/>
</dbReference>
<dbReference type="Gene3D" id="1.10.8.430">
    <property type="entry name" value="Helical domain of apoptotic protease-activating factors"/>
    <property type="match status" value="1"/>
</dbReference>
<dbReference type="InterPro" id="IPR036388">
    <property type="entry name" value="WH-like_DNA-bd_sf"/>
</dbReference>
<evidence type="ECO:0000256" key="5">
    <source>
        <dbReference type="ARBA" id="ARBA00022821"/>
    </source>
</evidence>
<evidence type="ECO:0000259" key="6">
    <source>
        <dbReference type="Pfam" id="PF00931"/>
    </source>
</evidence>
<dbReference type="OMA" id="HIKAWHR"/>
<reference evidence="9" key="1">
    <citation type="submission" date="2019-03" db="EMBL/GenBank/DDBJ databases">
        <title>WGS assembly of Setaria viridis.</title>
        <authorList>
            <person name="Huang P."/>
            <person name="Jenkins J."/>
            <person name="Grimwood J."/>
            <person name="Barry K."/>
            <person name="Healey A."/>
            <person name="Mamidi S."/>
            <person name="Sreedasyam A."/>
            <person name="Shu S."/>
            <person name="Feldman M."/>
            <person name="Wu J."/>
            <person name="Yu Y."/>
            <person name="Chen C."/>
            <person name="Johnson J."/>
            <person name="Rokhsar D."/>
            <person name="Baxter I."/>
            <person name="Schmutz J."/>
            <person name="Brutnell T."/>
            <person name="Kellogg E."/>
        </authorList>
    </citation>
    <scope>NUCLEOTIDE SEQUENCE [LARGE SCALE GENOMIC DNA]</scope>
</reference>
<dbReference type="Gene3D" id="1.10.10.10">
    <property type="entry name" value="Winged helix-like DNA-binding domain superfamily/Winged helix DNA-binding domain"/>
    <property type="match status" value="1"/>
</dbReference>
<dbReference type="EMBL" id="CM016559">
    <property type="protein sequence ID" value="TKV99749.1"/>
    <property type="molecule type" value="Genomic_DNA"/>
</dbReference>
<dbReference type="Gene3D" id="3.40.50.300">
    <property type="entry name" value="P-loop containing nucleotide triphosphate hydrolases"/>
    <property type="match status" value="1"/>
</dbReference>
<evidence type="ECO:0000259" key="7">
    <source>
        <dbReference type="Pfam" id="PF18052"/>
    </source>
</evidence>
<evidence type="ECO:0008006" key="11">
    <source>
        <dbReference type="Google" id="ProtNLM"/>
    </source>
</evidence>
<dbReference type="AlphaFoldDB" id="A0A4U6TCE8"/>
<keyword evidence="5" id="KW-0611">Plant defense</keyword>
<evidence type="ECO:0000313" key="10">
    <source>
        <dbReference type="Proteomes" id="UP000298652"/>
    </source>
</evidence>
<dbReference type="Gramene" id="TKV99749">
    <property type="protein sequence ID" value="TKV99749"/>
    <property type="gene ID" value="SEVIR_8G063901v2"/>
</dbReference>
<accession>A0A4U6TCE8</accession>
<keyword evidence="4" id="KW-0547">Nucleotide-binding</keyword>
<dbReference type="PANTHER" id="PTHR23155">
    <property type="entry name" value="DISEASE RESISTANCE PROTEIN RP"/>
    <property type="match status" value="1"/>
</dbReference>
<dbReference type="GO" id="GO:0042742">
    <property type="term" value="P:defense response to bacterium"/>
    <property type="evidence" value="ECO:0007669"/>
    <property type="project" value="UniProtKB-ARBA"/>
</dbReference>
<keyword evidence="10" id="KW-1185">Reference proteome</keyword>
<name>A0A4U6TCE8_SETVI</name>
<evidence type="ECO:0000256" key="3">
    <source>
        <dbReference type="ARBA" id="ARBA00022737"/>
    </source>
</evidence>
<dbReference type="InterPro" id="IPR041118">
    <property type="entry name" value="Rx_N"/>
</dbReference>
<dbReference type="InterPro" id="IPR027417">
    <property type="entry name" value="P-loop_NTPase"/>
</dbReference>
<evidence type="ECO:0000256" key="4">
    <source>
        <dbReference type="ARBA" id="ARBA00022741"/>
    </source>
</evidence>
<dbReference type="InterPro" id="IPR038005">
    <property type="entry name" value="RX-like_CC"/>
</dbReference>
<dbReference type="Pfam" id="PF18052">
    <property type="entry name" value="Rx_N"/>
    <property type="match status" value="1"/>
</dbReference>
<dbReference type="GO" id="GO:0043531">
    <property type="term" value="F:ADP binding"/>
    <property type="evidence" value="ECO:0007669"/>
    <property type="project" value="InterPro"/>
</dbReference>
<feature type="domain" description="NB-ARC" evidence="6">
    <location>
        <begin position="154"/>
        <end position="321"/>
    </location>
</feature>
<dbReference type="PRINTS" id="PR00364">
    <property type="entry name" value="DISEASERSIST"/>
</dbReference>
<organism evidence="9 10">
    <name type="scientific">Setaria viridis</name>
    <name type="common">Green bristlegrass</name>
    <name type="synonym">Setaria italica subsp. viridis</name>
    <dbReference type="NCBI Taxonomy" id="4556"/>
    <lineage>
        <taxon>Eukaryota</taxon>
        <taxon>Viridiplantae</taxon>
        <taxon>Streptophyta</taxon>
        <taxon>Embryophyta</taxon>
        <taxon>Tracheophyta</taxon>
        <taxon>Spermatophyta</taxon>
        <taxon>Magnoliopsida</taxon>
        <taxon>Liliopsida</taxon>
        <taxon>Poales</taxon>
        <taxon>Poaceae</taxon>
        <taxon>PACMAD clade</taxon>
        <taxon>Panicoideae</taxon>
        <taxon>Panicodae</taxon>
        <taxon>Paniceae</taxon>
        <taxon>Cenchrinae</taxon>
        <taxon>Setaria</taxon>
    </lineage>
</organism>
<feature type="domain" description="Disease resistance N-terminal" evidence="7">
    <location>
        <begin position="5"/>
        <end position="81"/>
    </location>
</feature>
<dbReference type="Pfam" id="PF00931">
    <property type="entry name" value="NB-ARC"/>
    <property type="match status" value="1"/>
</dbReference>
<comment type="similarity">
    <text evidence="1">Belongs to the disease resistance NB-LRR family.</text>
</comment>
<evidence type="ECO:0000256" key="1">
    <source>
        <dbReference type="ARBA" id="ARBA00008894"/>
    </source>
</evidence>
<evidence type="ECO:0000313" key="9">
    <source>
        <dbReference type="EMBL" id="TKV99749.1"/>
    </source>
</evidence>
<dbReference type="Proteomes" id="UP000298652">
    <property type="component" value="Chromosome 8"/>
</dbReference>
<dbReference type="GO" id="GO:0002758">
    <property type="term" value="P:innate immune response-activating signaling pathway"/>
    <property type="evidence" value="ECO:0007669"/>
    <property type="project" value="UniProtKB-ARBA"/>
</dbReference>
<proteinExistence type="inferred from homology"/>
<gene>
    <name evidence="9" type="ORF">SEVIR_8G063901v2</name>
</gene>
<dbReference type="InterPro" id="IPR044974">
    <property type="entry name" value="Disease_R_plants"/>
</dbReference>
<dbReference type="InterPro" id="IPR042197">
    <property type="entry name" value="Apaf_helical"/>
</dbReference>
<keyword evidence="3" id="KW-0677">Repeat</keyword>
<dbReference type="GO" id="GO:0009626">
    <property type="term" value="P:plant-type hypersensitive response"/>
    <property type="evidence" value="ECO:0007669"/>
    <property type="project" value="UniProtKB-ARBA"/>
</dbReference>
<evidence type="ECO:0000256" key="2">
    <source>
        <dbReference type="ARBA" id="ARBA00022614"/>
    </source>
</evidence>
<dbReference type="InterPro" id="IPR058922">
    <property type="entry name" value="WHD_DRP"/>
</dbReference>
<dbReference type="CDD" id="cd14798">
    <property type="entry name" value="RX-CC_like"/>
    <property type="match status" value="1"/>
</dbReference>
<feature type="domain" description="Disease resistance protein winged helix" evidence="8">
    <location>
        <begin position="407"/>
        <end position="478"/>
    </location>
</feature>
<dbReference type="Gene3D" id="1.20.5.4130">
    <property type="match status" value="1"/>
</dbReference>
<dbReference type="Pfam" id="PF23559">
    <property type="entry name" value="WHD_DRP"/>
    <property type="match status" value="1"/>
</dbReference>
<dbReference type="InterPro" id="IPR002182">
    <property type="entry name" value="NB-ARC"/>
</dbReference>
<keyword evidence="2" id="KW-0433">Leucine-rich repeat</keyword>
<dbReference type="PANTHER" id="PTHR23155:SF931">
    <property type="entry name" value="OS01G0547000 PROTEIN"/>
    <property type="match status" value="1"/>
</dbReference>
<protein>
    <recommendedName>
        <fullName evidence="11">NB-ARC domain-containing protein</fullName>
    </recommendedName>
</protein>
<sequence length="587" mass="67273">MAHPLLGKEVSALKGLFGEIRKAEAELEIMRAYLRDSEKFKDANETTSIFVRRVRDVAFRIEDVVDEFTYTLEDCKHGGLATRIKKRIKHAMNWRRLALKLRNVNAELEDAVKKRERYAMPRVLERYAGGSVHHAGSANQTLSFAREEDLVGIEDNVAKLTQWLVGDLEGRSRKIATVWGMGGTGKTTLVDHVIVKVDFDTAAWVTVSKSYKVQDLLTKIAREFGVSIDARNMEMRSLVEVIRFYLEGKRYFLILDDVWEKDVWINIMDVFPSNGTSRIVLTSRKHEVASLATSDCAIKLEPLGEDHSWNLFCKLAFRNNDDKRIPLELEYLAVKFLQKCEGLPIAIACIGRLLSCKPTTYSAWKNVYEDLELQSSKNVIPGVDVILKVSLEDLPFELKNCFLHCAIFPEDYEMKRRRVIRHWITAGFIDEKENQTMEEMAGKCLNELVNRSLLQVVKKNGFGRVKCCRMHDAVRQLALDRAEKECFGKVYEGSQTFSVDGTRRLLIQNSNIGPLSQSGATKFRAIHVFTNYIDINLLRPILASSNLLSTLDLQGTQLKMLPDEVFSLFNLRFWVLEILELKFYLRQ</sequence>